<feature type="compositionally biased region" description="Acidic residues" evidence="1">
    <location>
        <begin position="458"/>
        <end position="467"/>
    </location>
</feature>
<name>A0A2C5XXC4_9HYPO</name>
<sequence>MLTLESLLQQHRALAANLRAIFSQEAPSYSSPSHPSPSYSSPETHAALEPRAPFIVSRSLPSASVPSTAPMAPISPPRRAGTSPLLDGQRRHKPPAKGSINDLLRQHNRSSLFLRPIHWTDRHVQLLGARFRELPRCDRPAPSNMPAEATQGHLRPGRTAKVLCDALTDILQTECPHPITTSNAVKLIFSIFWPRLFKDASMSPEMHLYFSHRMYRDAVRTQVMWHYTDELWRNTFPCSEHVNPSYPPAMCYISKTHLAYMRANLFRIILGPGKMANVPVSNLQQAKYKTLQPANTDHDAQFVAIFLAMAQRHFHAATADNVWRRESSWWERKRRLPNLGLRDIKLRILTHDNDTAEFIVYTATVTGKFLARFHHPEKAPRDRYGRVAGLKIEYARVPIWPILGLYERLGQALGEDLVGPVDATRMETWATDSEEDDTFESNKRKRETLSDVLNTSFEDTEESEDESERVRTKKRCLSESSPVGVVG</sequence>
<dbReference type="AlphaFoldDB" id="A0A2C5XXC4"/>
<dbReference type="OrthoDB" id="5236816at2759"/>
<evidence type="ECO:0000256" key="1">
    <source>
        <dbReference type="SAM" id="MobiDB-lite"/>
    </source>
</evidence>
<dbReference type="Proteomes" id="UP000226192">
    <property type="component" value="Unassembled WGS sequence"/>
</dbReference>
<proteinExistence type="predicted"/>
<feature type="region of interest" description="Disordered" evidence="1">
    <location>
        <begin position="65"/>
        <end position="101"/>
    </location>
</feature>
<comment type="caution">
    <text evidence="2">The sequence shown here is derived from an EMBL/GenBank/DDBJ whole genome shotgun (WGS) entry which is preliminary data.</text>
</comment>
<organism evidence="2 3">
    <name type="scientific">Ophiocordyceps australis</name>
    <dbReference type="NCBI Taxonomy" id="1399860"/>
    <lineage>
        <taxon>Eukaryota</taxon>
        <taxon>Fungi</taxon>
        <taxon>Dikarya</taxon>
        <taxon>Ascomycota</taxon>
        <taxon>Pezizomycotina</taxon>
        <taxon>Sordariomycetes</taxon>
        <taxon>Hypocreomycetidae</taxon>
        <taxon>Hypocreales</taxon>
        <taxon>Ophiocordycipitaceae</taxon>
        <taxon>Ophiocordyceps</taxon>
    </lineage>
</organism>
<dbReference type="STRING" id="1399860.A0A2C5XXC4"/>
<keyword evidence="3" id="KW-1185">Reference proteome</keyword>
<gene>
    <name evidence="2" type="ORF">CDD81_2824</name>
</gene>
<dbReference type="EMBL" id="NJET01000193">
    <property type="protein sequence ID" value="PHH59612.1"/>
    <property type="molecule type" value="Genomic_DNA"/>
</dbReference>
<reference evidence="2 3" key="1">
    <citation type="submission" date="2017-06" db="EMBL/GenBank/DDBJ databases">
        <title>Ant-infecting Ophiocordyceps genomes reveal a high diversity of potential behavioral manipulation genes and a possible major role for enterotoxins.</title>
        <authorList>
            <person name="De Bekker C."/>
            <person name="Evans H.C."/>
            <person name="Brachmann A."/>
            <person name="Hughes D.P."/>
        </authorList>
    </citation>
    <scope>NUCLEOTIDE SEQUENCE [LARGE SCALE GENOMIC DNA]</scope>
    <source>
        <strain evidence="2 3">Map64</strain>
    </source>
</reference>
<protein>
    <submittedName>
        <fullName evidence="2">Uncharacterized protein</fullName>
    </submittedName>
</protein>
<accession>A0A2C5XXC4</accession>
<evidence type="ECO:0000313" key="2">
    <source>
        <dbReference type="EMBL" id="PHH59612.1"/>
    </source>
</evidence>
<evidence type="ECO:0000313" key="3">
    <source>
        <dbReference type="Proteomes" id="UP000226192"/>
    </source>
</evidence>
<feature type="region of interest" description="Disordered" evidence="1">
    <location>
        <begin position="26"/>
        <end position="45"/>
    </location>
</feature>
<feature type="region of interest" description="Disordered" evidence="1">
    <location>
        <begin position="454"/>
        <end position="487"/>
    </location>
</feature>
<feature type="compositionally biased region" description="Low complexity" evidence="1">
    <location>
        <begin position="27"/>
        <end position="42"/>
    </location>
</feature>